<dbReference type="Pfam" id="PF02635">
    <property type="entry name" value="DsrE"/>
    <property type="match status" value="1"/>
</dbReference>
<dbReference type="Gene3D" id="3.30.110.40">
    <property type="entry name" value="TusA-like domain"/>
    <property type="match status" value="1"/>
</dbReference>
<dbReference type="InterPro" id="IPR019870">
    <property type="entry name" value="Se_metab_YedF"/>
</dbReference>
<dbReference type="EMBL" id="FNOU01000028">
    <property type="protein sequence ID" value="SDY36931.1"/>
    <property type="molecule type" value="Genomic_DNA"/>
</dbReference>
<dbReference type="Proteomes" id="UP000199652">
    <property type="component" value="Unassembled WGS sequence"/>
</dbReference>
<dbReference type="InterPro" id="IPR003787">
    <property type="entry name" value="Sulphur_relay_DsrE/F-like"/>
</dbReference>
<dbReference type="SUPFAM" id="SSF64307">
    <property type="entry name" value="SirA-like"/>
    <property type="match status" value="1"/>
</dbReference>
<dbReference type="NCBIfam" id="TIGR03527">
    <property type="entry name" value="selenium_YedF"/>
    <property type="match status" value="1"/>
</dbReference>
<dbReference type="InterPro" id="IPR036868">
    <property type="entry name" value="TusA-like_sf"/>
</dbReference>
<protein>
    <submittedName>
        <fullName evidence="3">Selenium metabolism protein YedF</fullName>
    </submittedName>
</protein>
<organism evidence="3 4">
    <name type="scientific">Eubacterium barkeri</name>
    <name type="common">Clostridium barkeri</name>
    <dbReference type="NCBI Taxonomy" id="1528"/>
    <lineage>
        <taxon>Bacteria</taxon>
        <taxon>Bacillati</taxon>
        <taxon>Bacillota</taxon>
        <taxon>Clostridia</taxon>
        <taxon>Eubacteriales</taxon>
        <taxon>Eubacteriaceae</taxon>
        <taxon>Eubacterium</taxon>
    </lineage>
</organism>
<dbReference type="InterPro" id="IPR027396">
    <property type="entry name" value="DsrEFH-like"/>
</dbReference>
<dbReference type="AlphaFoldDB" id="A0A1H3JAF7"/>
<keyword evidence="4" id="KW-1185">Reference proteome</keyword>
<sequence length="206" mass="22755">MNKHLDASGQACPLPVMMAKKEIDAGTTDFTITVDNDMAVENLKKLANSQNFLATVILEEEAHFILEFHLEASGEKPQSPQTPAPENSSTDSTTPGSWSIFMGKDIIGTGDYELGRSLARMYFYTISQGKDIPQSILFMNDGVKLPTLDDQVVTHLKVLAERGVEILVCGTCLDYYRLKDQLKIGELSNMYDITERMAAATKVITL</sequence>
<dbReference type="OrthoDB" id="9801500at2"/>
<dbReference type="Gene3D" id="3.40.1260.10">
    <property type="entry name" value="DsrEFH-like"/>
    <property type="match status" value="1"/>
</dbReference>
<proteinExistence type="predicted"/>
<reference evidence="4" key="1">
    <citation type="submission" date="2016-10" db="EMBL/GenBank/DDBJ databases">
        <authorList>
            <person name="Varghese N."/>
            <person name="Submissions S."/>
        </authorList>
    </citation>
    <scope>NUCLEOTIDE SEQUENCE [LARGE SCALE GENOMIC DNA]</scope>
    <source>
        <strain evidence="4">VPI 5359</strain>
    </source>
</reference>
<name>A0A1H3JAF7_EUBBA</name>
<dbReference type="STRING" id="1528.SAMN04488579_12816"/>
<feature type="region of interest" description="Disordered" evidence="1">
    <location>
        <begin position="74"/>
        <end position="97"/>
    </location>
</feature>
<evidence type="ECO:0000313" key="3">
    <source>
        <dbReference type="EMBL" id="SDY36931.1"/>
    </source>
</evidence>
<gene>
    <name evidence="3" type="ORF">SAMN04488579_12816</name>
</gene>
<dbReference type="RefSeq" id="WP_090246964.1">
    <property type="nucleotide sequence ID" value="NZ_FNOU01000028.1"/>
</dbReference>
<feature type="domain" description="UPF0033" evidence="2">
    <location>
        <begin position="4"/>
        <end position="62"/>
    </location>
</feature>
<feature type="compositionally biased region" description="Polar residues" evidence="1">
    <location>
        <begin position="76"/>
        <end position="97"/>
    </location>
</feature>
<evidence type="ECO:0000256" key="1">
    <source>
        <dbReference type="SAM" id="MobiDB-lite"/>
    </source>
</evidence>
<dbReference type="SUPFAM" id="SSF75169">
    <property type="entry name" value="DsrEFH-like"/>
    <property type="match status" value="1"/>
</dbReference>
<dbReference type="InterPro" id="IPR001455">
    <property type="entry name" value="TusA-like"/>
</dbReference>
<accession>A0A1H3JAF7</accession>
<evidence type="ECO:0000313" key="4">
    <source>
        <dbReference type="Proteomes" id="UP000199652"/>
    </source>
</evidence>
<evidence type="ECO:0000259" key="2">
    <source>
        <dbReference type="Pfam" id="PF01206"/>
    </source>
</evidence>
<dbReference type="Pfam" id="PF01206">
    <property type="entry name" value="TusA"/>
    <property type="match status" value="1"/>
</dbReference>